<reference evidence="3 4" key="1">
    <citation type="submission" date="2017-10" db="EMBL/GenBank/DDBJ databases">
        <title>Draft genome of Longimonas halophila.</title>
        <authorList>
            <person name="Goh K.M."/>
            <person name="Shamsir M.S."/>
            <person name="Lim S.W."/>
        </authorList>
    </citation>
    <scope>NUCLEOTIDE SEQUENCE [LARGE SCALE GENOMIC DNA]</scope>
    <source>
        <strain evidence="3 4">KCTC 42399</strain>
    </source>
</reference>
<dbReference type="Proteomes" id="UP000221024">
    <property type="component" value="Unassembled WGS sequence"/>
</dbReference>
<dbReference type="Gene3D" id="1.10.3730.20">
    <property type="match status" value="1"/>
</dbReference>
<dbReference type="PANTHER" id="PTHR22911">
    <property type="entry name" value="ACYL-MALONYL CONDENSING ENZYME-RELATED"/>
    <property type="match status" value="1"/>
</dbReference>
<proteinExistence type="predicted"/>
<feature type="transmembrane region" description="Helical" evidence="1">
    <location>
        <begin position="153"/>
        <end position="172"/>
    </location>
</feature>
<keyword evidence="1" id="KW-0472">Membrane</keyword>
<keyword evidence="4" id="KW-1185">Reference proteome</keyword>
<feature type="transmembrane region" description="Helical" evidence="1">
    <location>
        <begin position="184"/>
        <end position="203"/>
    </location>
</feature>
<name>A0A2H3NYY1_9BACT</name>
<dbReference type="EMBL" id="PDEP01000004">
    <property type="protein sequence ID" value="PEN08017.1"/>
    <property type="molecule type" value="Genomic_DNA"/>
</dbReference>
<evidence type="ECO:0000256" key="1">
    <source>
        <dbReference type="SAM" id="Phobius"/>
    </source>
</evidence>
<evidence type="ECO:0000259" key="2">
    <source>
        <dbReference type="Pfam" id="PF00892"/>
    </source>
</evidence>
<dbReference type="SUPFAM" id="SSF103481">
    <property type="entry name" value="Multidrug resistance efflux transporter EmrE"/>
    <property type="match status" value="2"/>
</dbReference>
<keyword evidence="1" id="KW-1133">Transmembrane helix</keyword>
<feature type="transmembrane region" description="Helical" evidence="1">
    <location>
        <begin position="122"/>
        <end position="141"/>
    </location>
</feature>
<dbReference type="InterPro" id="IPR037185">
    <property type="entry name" value="EmrE-like"/>
</dbReference>
<feature type="domain" description="EamA" evidence="2">
    <location>
        <begin position="154"/>
        <end position="289"/>
    </location>
</feature>
<dbReference type="Pfam" id="PF00892">
    <property type="entry name" value="EamA"/>
    <property type="match status" value="2"/>
</dbReference>
<sequence>MSDSLPPRVTLALTVGVLSFAFAPILVRWASEAPGLTIAVWRTSTAALVMLPGLAYVYDEVRAFGWCDWGLIIASGTALGAHFIAWIEALYYTSVASASVLATTSPVFVAVLGYLILKDRLAWPVVSGIVVAVGGAALMGLTDAGAVAFGAEAWWGNTLALSAALLVSIYLLIGRAIRQRVSWLAYLIPLYSVAALVTLVAAAGQGVPLTGFDPVVYACGIGLALGPQVLGHSAFNFALQRVPAALIGMLALLEPVGASILAYFLFGEAPGLWSAAGMVVVLGAVAFVVLYRSRTATPKPDDTSLQKSP</sequence>
<accession>A0A2H3NYY1</accession>
<gene>
    <name evidence="3" type="ORF">CRI93_06130</name>
</gene>
<feature type="transmembrane region" description="Helical" evidence="1">
    <location>
        <begin position="246"/>
        <end position="266"/>
    </location>
</feature>
<keyword evidence="1" id="KW-0812">Transmembrane</keyword>
<dbReference type="InterPro" id="IPR000620">
    <property type="entry name" value="EamA_dom"/>
</dbReference>
<dbReference type="AlphaFoldDB" id="A0A2H3NYY1"/>
<feature type="transmembrane region" description="Helical" evidence="1">
    <location>
        <begin position="39"/>
        <end position="58"/>
    </location>
</feature>
<comment type="caution">
    <text evidence="3">The sequence shown here is derived from an EMBL/GenBank/DDBJ whole genome shotgun (WGS) entry which is preliminary data.</text>
</comment>
<evidence type="ECO:0000313" key="4">
    <source>
        <dbReference type="Proteomes" id="UP000221024"/>
    </source>
</evidence>
<feature type="transmembrane region" description="Helical" evidence="1">
    <location>
        <begin position="215"/>
        <end position="239"/>
    </location>
</feature>
<dbReference type="OrthoDB" id="9790852at2"/>
<organism evidence="3 4">
    <name type="scientific">Longimonas halophila</name>
    <dbReference type="NCBI Taxonomy" id="1469170"/>
    <lineage>
        <taxon>Bacteria</taxon>
        <taxon>Pseudomonadati</taxon>
        <taxon>Rhodothermota</taxon>
        <taxon>Rhodothermia</taxon>
        <taxon>Rhodothermales</taxon>
        <taxon>Salisaetaceae</taxon>
        <taxon>Longimonas</taxon>
    </lineage>
</organism>
<feature type="transmembrane region" description="Helical" evidence="1">
    <location>
        <begin position="98"/>
        <end position="117"/>
    </location>
</feature>
<evidence type="ECO:0000313" key="3">
    <source>
        <dbReference type="EMBL" id="PEN08017.1"/>
    </source>
</evidence>
<dbReference type="PANTHER" id="PTHR22911:SF76">
    <property type="entry name" value="EAMA DOMAIN-CONTAINING PROTEIN"/>
    <property type="match status" value="1"/>
</dbReference>
<feature type="domain" description="EamA" evidence="2">
    <location>
        <begin position="12"/>
        <end position="139"/>
    </location>
</feature>
<dbReference type="GO" id="GO:0016020">
    <property type="term" value="C:membrane"/>
    <property type="evidence" value="ECO:0007669"/>
    <property type="project" value="InterPro"/>
</dbReference>
<feature type="transmembrane region" description="Helical" evidence="1">
    <location>
        <begin position="272"/>
        <end position="291"/>
    </location>
</feature>
<feature type="transmembrane region" description="Helical" evidence="1">
    <location>
        <begin position="9"/>
        <end position="27"/>
    </location>
</feature>
<dbReference type="RefSeq" id="WP_098061742.1">
    <property type="nucleotide sequence ID" value="NZ_PDEP01000004.1"/>
</dbReference>
<protein>
    <submittedName>
        <fullName evidence="3">EamA family transporter</fullName>
    </submittedName>
</protein>
<feature type="transmembrane region" description="Helical" evidence="1">
    <location>
        <begin position="70"/>
        <end position="92"/>
    </location>
</feature>